<proteinExistence type="inferred from homology"/>
<protein>
    <recommendedName>
        <fullName evidence="3">ABC1 atypical kinase-like domain-containing protein</fullName>
    </recommendedName>
</protein>
<evidence type="ECO:0000313" key="5">
    <source>
        <dbReference type="Proteomes" id="UP000230973"/>
    </source>
</evidence>
<dbReference type="InterPro" id="IPR011009">
    <property type="entry name" value="Kinase-like_dom_sf"/>
</dbReference>
<name>A0A2M7QBB7_9BACT</name>
<dbReference type="SUPFAM" id="SSF56112">
    <property type="entry name" value="Protein kinase-like (PK-like)"/>
    <property type="match status" value="1"/>
</dbReference>
<dbReference type="PANTHER" id="PTHR10566:SF113">
    <property type="entry name" value="PROTEIN ACTIVITY OF BC1 COMPLEX KINASE 7, CHLOROPLASTIC"/>
    <property type="match status" value="1"/>
</dbReference>
<feature type="domain" description="ABC1 atypical kinase-like" evidence="3">
    <location>
        <begin position="112"/>
        <end position="367"/>
    </location>
</feature>
<evidence type="ECO:0000256" key="2">
    <source>
        <dbReference type="SAM" id="Phobius"/>
    </source>
</evidence>
<feature type="transmembrane region" description="Helical" evidence="2">
    <location>
        <begin position="527"/>
        <end position="545"/>
    </location>
</feature>
<keyword evidence="2" id="KW-0812">Transmembrane</keyword>
<evidence type="ECO:0000313" key="4">
    <source>
        <dbReference type="EMBL" id="PIY62917.1"/>
    </source>
</evidence>
<sequence>MGFRFPRIKSTVGDLRRLRAIVTILFEEGFSFLVDELRLRYLVSCHSRFLHFLKSGTCLGCRLVGRPAPDVLPEVRLRRTLERLGPTFIKLGQLLSVRPDIIPAEYVRELAKLQDSGPVLAPGVAEKIVERELGMPIENLFGSFDVHPLASASMSQVHRATLRDGRAVAVKVRRPNIEKVVRDDIHILVYLAQLMERHMPDSRRFRPVQVVRDFADWTLKEIDLEIEGVHMDMFRDGLGRMPEVVIPQVHWEYVSSSVLVSDLVEGLKVDDLSELDAAGVDRRELAIIGLHVGLHQFLVDGFFHAEPHSGNLTVLPAHGRSDDEDYRPLRLGIYDFGLVGRLPDRFRFGLISCFVSFVERDQESYVRHVLDMAETEDGADLRSFESEVRAALAGVTHRSGRRKSMASTFYRVVVAGAKFDVVFPADLVLLAKAFMTVENVSLNLWPEIDLEKEMKPFLSEVVREELDPHRLVSDLKTSAFDSLYRLRQLPSETRTLFERLGRGEIGVKMNLQEIRELKEEFDRQNDVRLLALLAVALLVASAVILRIDDEIRTLGLPFGQIGLAVGAFVVIWLVRLIRRRP</sequence>
<dbReference type="PANTHER" id="PTHR10566">
    <property type="entry name" value="CHAPERONE-ACTIVITY OF BC1 COMPLEX CABC1 -RELATED"/>
    <property type="match status" value="1"/>
</dbReference>
<dbReference type="AlphaFoldDB" id="A0A2M7QBB7"/>
<feature type="transmembrane region" description="Helical" evidence="2">
    <location>
        <begin position="557"/>
        <end position="577"/>
    </location>
</feature>
<dbReference type="InterPro" id="IPR050154">
    <property type="entry name" value="UbiB_kinase"/>
</dbReference>
<comment type="caution">
    <text evidence="4">The sequence shown here is derived from an EMBL/GenBank/DDBJ whole genome shotgun (WGS) entry which is preliminary data.</text>
</comment>
<dbReference type="EMBL" id="PFLC01000023">
    <property type="protein sequence ID" value="PIY62917.1"/>
    <property type="molecule type" value="Genomic_DNA"/>
</dbReference>
<comment type="similarity">
    <text evidence="1">Belongs to the protein kinase superfamily. ADCK protein kinase family.</text>
</comment>
<dbReference type="Proteomes" id="UP000230973">
    <property type="component" value="Unassembled WGS sequence"/>
</dbReference>
<dbReference type="InterPro" id="IPR004147">
    <property type="entry name" value="ABC1_dom"/>
</dbReference>
<dbReference type="CDD" id="cd05121">
    <property type="entry name" value="ABC1_ADCK3-like"/>
    <property type="match status" value="1"/>
</dbReference>
<organism evidence="4 5">
    <name type="scientific">Candidatus Uhrbacteria bacterium CG_4_10_14_0_8_um_filter_58_22</name>
    <dbReference type="NCBI Taxonomy" id="1975029"/>
    <lineage>
        <taxon>Bacteria</taxon>
        <taxon>Candidatus Uhriibacteriota</taxon>
    </lineage>
</organism>
<gene>
    <name evidence="4" type="ORF">COY93_01760</name>
</gene>
<evidence type="ECO:0000259" key="3">
    <source>
        <dbReference type="Pfam" id="PF03109"/>
    </source>
</evidence>
<evidence type="ECO:0000256" key="1">
    <source>
        <dbReference type="ARBA" id="ARBA00009670"/>
    </source>
</evidence>
<keyword evidence="2" id="KW-0472">Membrane</keyword>
<keyword evidence="2" id="KW-1133">Transmembrane helix</keyword>
<dbReference type="Pfam" id="PF03109">
    <property type="entry name" value="ABC1"/>
    <property type="match status" value="1"/>
</dbReference>
<reference evidence="5" key="1">
    <citation type="submission" date="2017-09" db="EMBL/GenBank/DDBJ databases">
        <title>Depth-based differentiation of microbial function through sediment-hosted aquifers and enrichment of novel symbionts in the deep terrestrial subsurface.</title>
        <authorList>
            <person name="Probst A.J."/>
            <person name="Ladd B."/>
            <person name="Jarett J.K."/>
            <person name="Geller-Mcgrath D.E."/>
            <person name="Sieber C.M.K."/>
            <person name="Emerson J.B."/>
            <person name="Anantharaman K."/>
            <person name="Thomas B.C."/>
            <person name="Malmstrom R."/>
            <person name="Stieglmeier M."/>
            <person name="Klingl A."/>
            <person name="Woyke T."/>
            <person name="Ryan C.M."/>
            <person name="Banfield J.F."/>
        </authorList>
    </citation>
    <scope>NUCLEOTIDE SEQUENCE [LARGE SCALE GENOMIC DNA]</scope>
</reference>
<accession>A0A2M7QBB7</accession>